<feature type="domain" description="N-acetyltransferase" evidence="2">
    <location>
        <begin position="208"/>
        <end position="378"/>
    </location>
</feature>
<name>A0A516NJZ9_9NOCA</name>
<dbReference type="SUPFAM" id="SSF55729">
    <property type="entry name" value="Acyl-CoA N-acyltransferases (Nat)"/>
    <property type="match status" value="2"/>
</dbReference>
<accession>A0A516NJZ9</accession>
<dbReference type="PROSITE" id="PS51186">
    <property type="entry name" value="GNAT"/>
    <property type="match status" value="1"/>
</dbReference>
<dbReference type="GO" id="GO:1990189">
    <property type="term" value="F:protein N-terminal-serine acetyltransferase activity"/>
    <property type="evidence" value="ECO:0007669"/>
    <property type="project" value="TreeGrafter"/>
</dbReference>
<reference evidence="3 4" key="1">
    <citation type="submission" date="2019-07" db="EMBL/GenBank/DDBJ databases">
        <title>Complete Genome Sequence and Methylome Analysis of Nocardia otitidis-caviarum NEB252.</title>
        <authorList>
            <person name="Fomenkov A."/>
            <person name="Anton B.P."/>
            <person name="Vincze T."/>
            <person name="Roberts R.J."/>
        </authorList>
    </citation>
    <scope>NUCLEOTIDE SEQUENCE [LARGE SCALE GENOMIC DNA]</scope>
    <source>
        <strain evidence="3 4">NEB252</strain>
    </source>
</reference>
<proteinExistence type="predicted"/>
<gene>
    <name evidence="3" type="ORF">FOH10_11395</name>
</gene>
<keyword evidence="3" id="KW-0808">Transferase</keyword>
<organism evidence="3 4">
    <name type="scientific">Nocardia otitidiscaviarum</name>
    <dbReference type="NCBI Taxonomy" id="1823"/>
    <lineage>
        <taxon>Bacteria</taxon>
        <taxon>Bacillati</taxon>
        <taxon>Actinomycetota</taxon>
        <taxon>Actinomycetes</taxon>
        <taxon>Mycobacteriales</taxon>
        <taxon>Nocardiaceae</taxon>
        <taxon>Nocardia</taxon>
    </lineage>
</organism>
<dbReference type="InterPro" id="IPR016181">
    <property type="entry name" value="Acyl_CoA_acyltransferase"/>
</dbReference>
<dbReference type="Proteomes" id="UP000317039">
    <property type="component" value="Chromosome"/>
</dbReference>
<dbReference type="GO" id="GO:0005737">
    <property type="term" value="C:cytoplasm"/>
    <property type="evidence" value="ECO:0007669"/>
    <property type="project" value="TreeGrafter"/>
</dbReference>
<feature type="compositionally biased region" description="Basic residues" evidence="1">
    <location>
        <begin position="68"/>
        <end position="82"/>
    </location>
</feature>
<dbReference type="PANTHER" id="PTHR43441:SF10">
    <property type="entry name" value="ACETYLTRANSFERASE"/>
    <property type="match status" value="1"/>
</dbReference>
<evidence type="ECO:0000259" key="2">
    <source>
        <dbReference type="PROSITE" id="PS51186"/>
    </source>
</evidence>
<feature type="region of interest" description="Disordered" evidence="1">
    <location>
        <begin position="108"/>
        <end position="161"/>
    </location>
</feature>
<evidence type="ECO:0000313" key="4">
    <source>
        <dbReference type="Proteomes" id="UP000317039"/>
    </source>
</evidence>
<dbReference type="InterPro" id="IPR051908">
    <property type="entry name" value="Ribosomal_N-acetyltransferase"/>
</dbReference>
<feature type="region of interest" description="Disordered" evidence="1">
    <location>
        <begin position="61"/>
        <end position="85"/>
    </location>
</feature>
<sequence length="631" mass="67358">MVADQRVVRGVGDRPGHRCAGRGSGAVRHGELQGGRPCGLPGPGALPTAVSGQCAIRSGSAHAAGGAAHRRRRLPGGHRRQPHLGQLRGCGSARLPRRLACDRPRADSRGALLRHHGRAGREARHRYLPGPGPRRRHRGRRAAQWRAAVRPRGGRGGAPRRTGRLLAAVGGRDRCGQDLVAGSTATHHVNAGTARVRLGPVQLLGSTLLLRPPRFADFAEWRRIRLRDRDLIEPFWHTSPLAWEQRHTAAHWVRECLEAATHARTGLAVSTVIELDGRFAGQVEIGGIDRRARHGEMGIWIDARQARNGFGGLAASVLLDYGFEVLGLRRIVAPISVGNKAAAHGARQVGYVCEARMAALFDVGGARTDHDLWAVTADRMPAAGFTRSWIEHVSARQGDASARAHHGEGAPSGAASPTGPGATARATGSGVTTPPTGPGVTTVLAVSTRYRAGQLRRALRRVVPAAPITVPVSGYEEVVLRTPRAADARAWRAAHPGNESAWYREFISSRTGFHASAGLLLILDVGGEYAGECRLFDVDLFGRNARLRLRADPAHADDGVRAAAIRALVDFAFTRLGLYRVSTEIPVADTESAAVAANAGLLEEGTMRAFTGPTGVRADHTLWASTQRSRG</sequence>
<evidence type="ECO:0000256" key="1">
    <source>
        <dbReference type="SAM" id="MobiDB-lite"/>
    </source>
</evidence>
<dbReference type="EMBL" id="CP041695">
    <property type="protein sequence ID" value="QDP79236.1"/>
    <property type="molecule type" value="Genomic_DNA"/>
</dbReference>
<dbReference type="Gene3D" id="3.40.630.30">
    <property type="match status" value="2"/>
</dbReference>
<feature type="region of interest" description="Disordered" evidence="1">
    <location>
        <begin position="396"/>
        <end position="440"/>
    </location>
</feature>
<protein>
    <submittedName>
        <fullName evidence="3">GNAT family N-acetyltransferase</fullName>
    </submittedName>
</protein>
<feature type="compositionally biased region" description="Low complexity" evidence="1">
    <location>
        <begin position="409"/>
        <end position="440"/>
    </location>
</feature>
<dbReference type="AlphaFoldDB" id="A0A516NJZ9"/>
<dbReference type="InterPro" id="IPR000182">
    <property type="entry name" value="GNAT_dom"/>
</dbReference>
<evidence type="ECO:0000313" key="3">
    <source>
        <dbReference type="EMBL" id="QDP79236.1"/>
    </source>
</evidence>
<feature type="region of interest" description="Disordered" evidence="1">
    <location>
        <begin position="1"/>
        <end position="32"/>
    </location>
</feature>
<feature type="compositionally biased region" description="Basic residues" evidence="1">
    <location>
        <begin position="112"/>
        <end position="143"/>
    </location>
</feature>
<dbReference type="GO" id="GO:0008999">
    <property type="term" value="F:protein-N-terminal-alanine acetyltransferase activity"/>
    <property type="evidence" value="ECO:0007669"/>
    <property type="project" value="TreeGrafter"/>
</dbReference>
<dbReference type="PANTHER" id="PTHR43441">
    <property type="entry name" value="RIBOSOMAL-PROTEIN-SERINE ACETYLTRANSFERASE"/>
    <property type="match status" value="1"/>
</dbReference>
<dbReference type="KEGG" id="nod:FOH10_11395"/>
<dbReference type="Pfam" id="PF13302">
    <property type="entry name" value="Acetyltransf_3"/>
    <property type="match status" value="2"/>
</dbReference>